<dbReference type="PANTHER" id="PTHR18964:SF149">
    <property type="entry name" value="BIFUNCTIONAL UDP-N-ACETYLGLUCOSAMINE 2-EPIMERASE_N-ACETYLMANNOSAMINE KINASE"/>
    <property type="match status" value="1"/>
</dbReference>
<dbReference type="InterPro" id="IPR000835">
    <property type="entry name" value="HTH_MarR-typ"/>
</dbReference>
<gene>
    <name evidence="3" type="ORF">Raf01_41130</name>
</gene>
<dbReference type="Proteomes" id="UP000642748">
    <property type="component" value="Unassembled WGS sequence"/>
</dbReference>
<dbReference type="InterPro" id="IPR036390">
    <property type="entry name" value="WH_DNA-bd_sf"/>
</dbReference>
<dbReference type="SUPFAM" id="SSF46785">
    <property type="entry name" value="Winged helix' DNA-binding domain"/>
    <property type="match status" value="1"/>
</dbReference>
<comment type="similarity">
    <text evidence="1">Belongs to the ROK (NagC/XylR) family.</text>
</comment>
<evidence type="ECO:0000259" key="2">
    <source>
        <dbReference type="Pfam" id="PF12802"/>
    </source>
</evidence>
<dbReference type="InterPro" id="IPR000600">
    <property type="entry name" value="ROK"/>
</dbReference>
<evidence type="ECO:0000256" key="1">
    <source>
        <dbReference type="ARBA" id="ARBA00006479"/>
    </source>
</evidence>
<protein>
    <recommendedName>
        <fullName evidence="2">HTH marR-type domain-containing protein</fullName>
    </recommendedName>
</protein>
<reference evidence="3" key="1">
    <citation type="submission" date="2021-01" db="EMBL/GenBank/DDBJ databases">
        <title>Whole genome shotgun sequence of Rugosimonospora africana NBRC 104875.</title>
        <authorList>
            <person name="Komaki H."/>
            <person name="Tamura T."/>
        </authorList>
    </citation>
    <scope>NUCLEOTIDE SEQUENCE</scope>
    <source>
        <strain evidence="3">NBRC 104875</strain>
    </source>
</reference>
<comment type="caution">
    <text evidence="3">The sequence shown here is derived from an EMBL/GenBank/DDBJ whole genome shotgun (WGS) entry which is preliminary data.</text>
</comment>
<dbReference type="InterPro" id="IPR036388">
    <property type="entry name" value="WH-like_DNA-bd_sf"/>
</dbReference>
<dbReference type="AlphaFoldDB" id="A0A8J3VRX8"/>
<feature type="domain" description="HTH marR-type" evidence="2">
    <location>
        <begin position="11"/>
        <end position="63"/>
    </location>
</feature>
<proteinExistence type="inferred from homology"/>
<dbReference type="RefSeq" id="WP_203919547.1">
    <property type="nucleotide sequence ID" value="NZ_BONZ01000038.1"/>
</dbReference>
<name>A0A8J3VRX8_9ACTN</name>
<accession>A0A8J3VRX8</accession>
<dbReference type="PANTHER" id="PTHR18964">
    <property type="entry name" value="ROK (REPRESSOR, ORF, KINASE) FAMILY"/>
    <property type="match status" value="1"/>
</dbReference>
<dbReference type="EMBL" id="BONZ01000038">
    <property type="protein sequence ID" value="GIH15941.1"/>
    <property type="molecule type" value="Genomic_DNA"/>
</dbReference>
<dbReference type="Gene3D" id="1.10.10.10">
    <property type="entry name" value="Winged helix-like DNA-binding domain superfamily/Winged helix DNA-binding domain"/>
    <property type="match status" value="1"/>
</dbReference>
<keyword evidence="4" id="KW-1185">Reference proteome</keyword>
<dbReference type="Pfam" id="PF12802">
    <property type="entry name" value="MarR_2"/>
    <property type="match status" value="1"/>
</dbReference>
<sequence>MKTTAPRTDYDLATSARAVLRALATAGPATRPQLGDALSLSKPTMSTAIAELADYGLVTSQGSTRGATGRSAVLYSVAPAAGHVLGIEAGSTRVRVSAHAMDGRQIATAEERMSSRARRVTPTVVSAVQRISERIRDAVGDDNGPLRDVVIAAPTLPSTGRDTGLQADGVERLDQLLPLPGSVPVTIENNVNCAAVAEHRVGAARGHDNFVYLQVGVKIGLGVVVNGALLRGFHGAAGEVAMLPFPWSRADTPRRAELEGYLGSAALMARCQRDWDDSHGPAPRDAERLFAAAASGNEAARRIVDAHGRDIGRLVVGVMGVVDPGLVVLGGGVGQNQLLLPEVRRTIAELAWNTEVTVGALGDYATVQGAVHMAIGRALARMV</sequence>
<dbReference type="GO" id="GO:0003700">
    <property type="term" value="F:DNA-binding transcription factor activity"/>
    <property type="evidence" value="ECO:0007669"/>
    <property type="project" value="InterPro"/>
</dbReference>
<dbReference type="Gene3D" id="3.30.420.40">
    <property type="match status" value="2"/>
</dbReference>
<dbReference type="SUPFAM" id="SSF53067">
    <property type="entry name" value="Actin-like ATPase domain"/>
    <property type="match status" value="1"/>
</dbReference>
<dbReference type="InterPro" id="IPR043129">
    <property type="entry name" value="ATPase_NBD"/>
</dbReference>
<organism evidence="3 4">
    <name type="scientific">Rugosimonospora africana</name>
    <dbReference type="NCBI Taxonomy" id="556532"/>
    <lineage>
        <taxon>Bacteria</taxon>
        <taxon>Bacillati</taxon>
        <taxon>Actinomycetota</taxon>
        <taxon>Actinomycetes</taxon>
        <taxon>Micromonosporales</taxon>
        <taxon>Micromonosporaceae</taxon>
        <taxon>Rugosimonospora</taxon>
    </lineage>
</organism>
<evidence type="ECO:0000313" key="3">
    <source>
        <dbReference type="EMBL" id="GIH15941.1"/>
    </source>
</evidence>
<evidence type="ECO:0000313" key="4">
    <source>
        <dbReference type="Proteomes" id="UP000642748"/>
    </source>
</evidence>
<dbReference type="Pfam" id="PF00480">
    <property type="entry name" value="ROK"/>
    <property type="match status" value="1"/>
</dbReference>